<feature type="domain" description="AB hydrolase-1" evidence="2">
    <location>
        <begin position="89"/>
        <end position="341"/>
    </location>
</feature>
<evidence type="ECO:0000313" key="4">
    <source>
        <dbReference type="Proteomes" id="UP000460435"/>
    </source>
</evidence>
<reference evidence="3 4" key="1">
    <citation type="submission" date="2019-11" db="EMBL/GenBank/DDBJ databases">
        <authorList>
            <person name="Li X.-J."/>
            <person name="Feng X.-M."/>
        </authorList>
    </citation>
    <scope>NUCLEOTIDE SEQUENCE [LARGE SCALE GENOMIC DNA]</scope>
    <source>
        <strain evidence="3 4">XMNu-373</strain>
    </source>
</reference>
<accession>A0A7K3MBB8</accession>
<dbReference type="GO" id="GO:0016787">
    <property type="term" value="F:hydrolase activity"/>
    <property type="evidence" value="ECO:0007669"/>
    <property type="project" value="UniProtKB-KW"/>
</dbReference>
<dbReference type="Gene3D" id="3.40.50.1820">
    <property type="entry name" value="alpha/beta hydrolase"/>
    <property type="match status" value="1"/>
</dbReference>
<comment type="caution">
    <text evidence="3">The sequence shown here is derived from an EMBL/GenBank/DDBJ whole genome shotgun (WGS) entry which is preliminary data.</text>
</comment>
<organism evidence="3 4">
    <name type="scientific">Phytoactinopolyspora mesophila</name>
    <dbReference type="NCBI Taxonomy" id="2650750"/>
    <lineage>
        <taxon>Bacteria</taxon>
        <taxon>Bacillati</taxon>
        <taxon>Actinomycetota</taxon>
        <taxon>Actinomycetes</taxon>
        <taxon>Jiangellales</taxon>
        <taxon>Jiangellaceae</taxon>
        <taxon>Phytoactinopolyspora</taxon>
    </lineage>
</organism>
<name>A0A7K3MBB8_9ACTN</name>
<gene>
    <name evidence="3" type="ORF">F7O44_25565</name>
</gene>
<dbReference type="AlphaFoldDB" id="A0A7K3MBB8"/>
<dbReference type="Pfam" id="PF00561">
    <property type="entry name" value="Abhydrolase_1"/>
    <property type="match status" value="1"/>
</dbReference>
<keyword evidence="4" id="KW-1185">Reference proteome</keyword>
<dbReference type="InterPro" id="IPR000073">
    <property type="entry name" value="AB_hydrolase_1"/>
</dbReference>
<sequence>MGVPDHRGRTAFARGDTWAGRQEPVRIGEWTQASPACSQAGHPAGSGWFDVVSFAQLVRNDLNVPGPWNHRQIAANGAQFHVAEVGDGPLVLFLHGFPEFWWAWRHQLPRLADAGWRAVAMDLRGYGGSDKPPRGYDPVTFAADITGVIRSMGERDAVVVGHNWGAYGAWTAAALRPAHVRGVVAMSMPHPLVLRRHLMQGGLVRTGFLLGAQAPLVPERRLTAGDGALVEKLLRRWSAPGSAFPDDEASTRYRAAMRIWPAPHCALEYQRWAVRSLPRANGRRLAKRLEVPVDLPVLQIHGAEDRYITPQLAAASREFTGDSYDWLRLEGTGHFPHEEAPELVTDALLEWLRRFT</sequence>
<protein>
    <submittedName>
        <fullName evidence="3">Alpha/beta fold hydrolase</fullName>
    </submittedName>
</protein>
<evidence type="ECO:0000313" key="3">
    <source>
        <dbReference type="EMBL" id="NDL60450.1"/>
    </source>
</evidence>
<dbReference type="InterPro" id="IPR029058">
    <property type="entry name" value="AB_hydrolase_fold"/>
</dbReference>
<proteinExistence type="predicted"/>
<dbReference type="InterPro" id="IPR000639">
    <property type="entry name" value="Epox_hydrolase-like"/>
</dbReference>
<dbReference type="EMBL" id="WLZY01000012">
    <property type="protein sequence ID" value="NDL60450.1"/>
    <property type="molecule type" value="Genomic_DNA"/>
</dbReference>
<keyword evidence="1 3" id="KW-0378">Hydrolase</keyword>
<dbReference type="PANTHER" id="PTHR43329">
    <property type="entry name" value="EPOXIDE HYDROLASE"/>
    <property type="match status" value="1"/>
</dbReference>
<evidence type="ECO:0000256" key="1">
    <source>
        <dbReference type="ARBA" id="ARBA00022801"/>
    </source>
</evidence>
<dbReference type="PRINTS" id="PR00412">
    <property type="entry name" value="EPOXHYDRLASE"/>
</dbReference>
<dbReference type="Proteomes" id="UP000460435">
    <property type="component" value="Unassembled WGS sequence"/>
</dbReference>
<evidence type="ECO:0000259" key="2">
    <source>
        <dbReference type="Pfam" id="PF00561"/>
    </source>
</evidence>
<dbReference type="SUPFAM" id="SSF53474">
    <property type="entry name" value="alpha/beta-Hydrolases"/>
    <property type="match status" value="1"/>
</dbReference>